<dbReference type="InterPro" id="IPR043130">
    <property type="entry name" value="CDP-OH_PTrfase_TM_dom"/>
</dbReference>
<protein>
    <recommendedName>
        <fullName evidence="4">Phosphatidylglycerophosphate synthase</fullName>
    </recommendedName>
</protein>
<feature type="transmembrane region" description="Helical" evidence="1">
    <location>
        <begin position="144"/>
        <end position="164"/>
    </location>
</feature>
<sequence>MEENKLREEVRPATGDNSILKRIFQDRKRTNILSGVEQSTISYLVKRIPAFITSDMLTFIGTAGSLLVLTGFILATYVSREYLLLGVLGLAINWFGDSLDGRIAYYRNIPRKWYGFSLDIIMDWVSTVLIGLGYLVYARNEYELIAFVFVVLYGWAMIISQLRYKITDIYSIDAGLVGPTEIRIILAVIIILEVFFGHLIEYFAAIICIVLFIINFIDTRKLLKLGDMRDKAEREAKKNGI</sequence>
<dbReference type="AlphaFoldDB" id="A0A1M5AL95"/>
<keyword evidence="3" id="KW-1185">Reference proteome</keyword>
<feature type="transmembrane region" description="Helical" evidence="1">
    <location>
        <begin position="56"/>
        <end position="76"/>
    </location>
</feature>
<name>A0A1M5AL95_9SPHI</name>
<keyword evidence="1" id="KW-1133">Transmembrane helix</keyword>
<accession>A0A1M5AL95</accession>
<organism evidence="2 3">
    <name type="scientific">Pedobacter caeni</name>
    <dbReference type="NCBI Taxonomy" id="288992"/>
    <lineage>
        <taxon>Bacteria</taxon>
        <taxon>Pseudomonadati</taxon>
        <taxon>Bacteroidota</taxon>
        <taxon>Sphingobacteriia</taxon>
        <taxon>Sphingobacteriales</taxon>
        <taxon>Sphingobacteriaceae</taxon>
        <taxon>Pedobacter</taxon>
    </lineage>
</organism>
<dbReference type="OrthoDB" id="116551at2"/>
<feature type="transmembrane region" description="Helical" evidence="1">
    <location>
        <begin position="120"/>
        <end position="138"/>
    </location>
</feature>
<evidence type="ECO:0000313" key="2">
    <source>
        <dbReference type="EMBL" id="SHF30672.1"/>
    </source>
</evidence>
<evidence type="ECO:0000313" key="3">
    <source>
        <dbReference type="Proteomes" id="UP000184287"/>
    </source>
</evidence>
<keyword evidence="1" id="KW-0472">Membrane</keyword>
<dbReference type="STRING" id="288992.SAMN04488522_102782"/>
<keyword evidence="1" id="KW-0812">Transmembrane</keyword>
<dbReference type="EMBL" id="FQUQ01000002">
    <property type="protein sequence ID" value="SHF30672.1"/>
    <property type="molecule type" value="Genomic_DNA"/>
</dbReference>
<proteinExistence type="predicted"/>
<evidence type="ECO:0000256" key="1">
    <source>
        <dbReference type="SAM" id="Phobius"/>
    </source>
</evidence>
<feature type="transmembrane region" description="Helical" evidence="1">
    <location>
        <begin position="202"/>
        <end position="219"/>
    </location>
</feature>
<dbReference type="Proteomes" id="UP000184287">
    <property type="component" value="Unassembled WGS sequence"/>
</dbReference>
<dbReference type="Gene3D" id="1.20.120.1760">
    <property type="match status" value="1"/>
</dbReference>
<reference evidence="3" key="1">
    <citation type="submission" date="2016-11" db="EMBL/GenBank/DDBJ databases">
        <authorList>
            <person name="Varghese N."/>
            <person name="Submissions S."/>
        </authorList>
    </citation>
    <scope>NUCLEOTIDE SEQUENCE [LARGE SCALE GENOMIC DNA]</scope>
    <source>
        <strain evidence="3">DSM 16990</strain>
    </source>
</reference>
<gene>
    <name evidence="2" type="ORF">SAMN04488522_102782</name>
</gene>
<evidence type="ECO:0008006" key="4">
    <source>
        <dbReference type="Google" id="ProtNLM"/>
    </source>
</evidence>
<dbReference type="RefSeq" id="WP_073230894.1">
    <property type="nucleotide sequence ID" value="NZ_FQUQ01000002.1"/>
</dbReference>